<evidence type="ECO:0000256" key="1">
    <source>
        <dbReference type="SAM" id="MobiDB-lite"/>
    </source>
</evidence>
<dbReference type="Proteomes" id="UP000198582">
    <property type="component" value="Unassembled WGS sequence"/>
</dbReference>
<feature type="compositionally biased region" description="Basic and acidic residues" evidence="1">
    <location>
        <begin position="20"/>
        <end position="35"/>
    </location>
</feature>
<reference evidence="2 3" key="1">
    <citation type="submission" date="2016-10" db="EMBL/GenBank/DDBJ databases">
        <authorList>
            <person name="de Groot N.N."/>
        </authorList>
    </citation>
    <scope>NUCLEOTIDE SEQUENCE [LARGE SCALE GENOMIC DNA]</scope>
    <source>
        <strain evidence="2 3">DSM 44993</strain>
    </source>
</reference>
<gene>
    <name evidence="2" type="ORF">SAMN04489732_121154</name>
</gene>
<accession>A0A1H8YKP8</accession>
<proteinExistence type="predicted"/>
<dbReference type="STRING" id="394193.SAMN04489732_121154"/>
<dbReference type="AlphaFoldDB" id="A0A1H8YKP8"/>
<keyword evidence="3" id="KW-1185">Reference proteome</keyword>
<evidence type="ECO:0000313" key="3">
    <source>
        <dbReference type="Proteomes" id="UP000198582"/>
    </source>
</evidence>
<feature type="compositionally biased region" description="Basic and acidic residues" evidence="1">
    <location>
        <begin position="1"/>
        <end position="13"/>
    </location>
</feature>
<feature type="region of interest" description="Disordered" evidence="1">
    <location>
        <begin position="1"/>
        <end position="57"/>
    </location>
</feature>
<name>A0A1H8YKP8_9PSEU</name>
<evidence type="ECO:0000313" key="2">
    <source>
        <dbReference type="EMBL" id="SEP52683.1"/>
    </source>
</evidence>
<dbReference type="RefSeq" id="WP_091626301.1">
    <property type="nucleotide sequence ID" value="NZ_FOEF01000021.1"/>
</dbReference>
<sequence>MSLARKDDRHNEDLVEEIADGFKRTLKEPEDEGKPKSPGFVITGDARSAPKPRRRDR</sequence>
<organism evidence="2 3">
    <name type="scientific">Amycolatopsis saalfeldensis</name>
    <dbReference type="NCBI Taxonomy" id="394193"/>
    <lineage>
        <taxon>Bacteria</taxon>
        <taxon>Bacillati</taxon>
        <taxon>Actinomycetota</taxon>
        <taxon>Actinomycetes</taxon>
        <taxon>Pseudonocardiales</taxon>
        <taxon>Pseudonocardiaceae</taxon>
        <taxon>Amycolatopsis</taxon>
    </lineage>
</organism>
<protein>
    <submittedName>
        <fullName evidence="2">Uncharacterized protein</fullName>
    </submittedName>
</protein>
<dbReference type="EMBL" id="FOEF01000021">
    <property type="protein sequence ID" value="SEP52683.1"/>
    <property type="molecule type" value="Genomic_DNA"/>
</dbReference>